<keyword evidence="5 8" id="KW-0812">Transmembrane</keyword>
<feature type="transmembrane region" description="Helical" evidence="8">
    <location>
        <begin position="37"/>
        <end position="59"/>
    </location>
</feature>
<keyword evidence="10" id="KW-1185">Reference proteome</keyword>
<feature type="transmembrane region" description="Helical" evidence="8">
    <location>
        <begin position="138"/>
        <end position="157"/>
    </location>
</feature>
<feature type="transmembrane region" description="Helical" evidence="8">
    <location>
        <begin position="66"/>
        <end position="87"/>
    </location>
</feature>
<feature type="transmembrane region" description="Helical" evidence="8">
    <location>
        <begin position="107"/>
        <end position="126"/>
    </location>
</feature>
<evidence type="ECO:0000313" key="9">
    <source>
        <dbReference type="EMBL" id="NEM97442.1"/>
    </source>
</evidence>
<name>A0A6B3LKI8_9BACT</name>
<keyword evidence="7 8" id="KW-0472">Membrane</keyword>
<comment type="caution">
    <text evidence="9">The sequence shown here is derived from an EMBL/GenBank/DDBJ whole genome shotgun (WGS) entry which is preliminary data.</text>
</comment>
<evidence type="ECO:0000313" key="10">
    <source>
        <dbReference type="Proteomes" id="UP000474777"/>
    </source>
</evidence>
<feature type="transmembrane region" description="Helical" evidence="8">
    <location>
        <begin position="12"/>
        <end position="31"/>
    </location>
</feature>
<evidence type="ECO:0000256" key="2">
    <source>
        <dbReference type="ARBA" id="ARBA00009773"/>
    </source>
</evidence>
<evidence type="ECO:0000256" key="4">
    <source>
        <dbReference type="ARBA" id="ARBA00022475"/>
    </source>
</evidence>
<evidence type="ECO:0000256" key="1">
    <source>
        <dbReference type="ARBA" id="ARBA00004651"/>
    </source>
</evidence>
<keyword evidence="3" id="KW-0813">Transport</keyword>
<reference evidence="9 10" key="1">
    <citation type="submission" date="2020-02" db="EMBL/GenBank/DDBJ databases">
        <authorList>
            <person name="Kim M.K."/>
        </authorList>
    </citation>
    <scope>NUCLEOTIDE SEQUENCE [LARGE SCALE GENOMIC DNA]</scope>
    <source>
        <strain evidence="9 10">BT327</strain>
    </source>
</reference>
<sequence length="356" mass="39286">MLEKKPPSLPLVFYAKLALVLVGIYVFVAILSITQAILVPFLFGVIISIVLHPIVNWLVQRRISRGLAILITLAPVILLTGIILFFITTQAGLLSSLFPKILLKMQVLLHQLLLWISGLFHTNALQVTKWATETEDRLILSTSASIGQIFITLSYTLEKTLLACIYIVLLLFYEPLIVTFLYKLFERRTKAMAEIFTETRALVQKYLTGLVLEAAIVASMYAVGLYLIGIEFALLLGVIAAFLNVIPYIGGAVALSLMLMVTFITKDTMTSSLLVLALAVLIHFIDNTFIIPKLVASKVQINALVAITVVLAGHALWGIAGMILSIPLTGIIKLFFDRIDVLKPWGLLLGNRKEQA</sequence>
<gene>
    <name evidence="9" type="ORF">GXP69_07030</name>
</gene>
<dbReference type="EMBL" id="JAAGWD010000002">
    <property type="protein sequence ID" value="NEM97442.1"/>
    <property type="molecule type" value="Genomic_DNA"/>
</dbReference>
<comment type="similarity">
    <text evidence="2">Belongs to the autoinducer-2 exporter (AI-2E) (TC 2.A.86) family.</text>
</comment>
<dbReference type="AlphaFoldDB" id="A0A6B3LKI8"/>
<dbReference type="InterPro" id="IPR002549">
    <property type="entry name" value="AI-2E-like"/>
</dbReference>
<feature type="transmembrane region" description="Helical" evidence="8">
    <location>
        <begin position="234"/>
        <end position="261"/>
    </location>
</feature>
<keyword evidence="6 8" id="KW-1133">Transmembrane helix</keyword>
<dbReference type="GO" id="GO:0005886">
    <property type="term" value="C:plasma membrane"/>
    <property type="evidence" value="ECO:0007669"/>
    <property type="project" value="UniProtKB-SubCell"/>
</dbReference>
<protein>
    <submittedName>
        <fullName evidence="9">AI-2E family transporter</fullName>
    </submittedName>
</protein>
<evidence type="ECO:0000256" key="6">
    <source>
        <dbReference type="ARBA" id="ARBA00022989"/>
    </source>
</evidence>
<proteinExistence type="inferred from homology"/>
<feature type="transmembrane region" description="Helical" evidence="8">
    <location>
        <begin position="273"/>
        <end position="291"/>
    </location>
</feature>
<accession>A0A6B3LKI8</accession>
<evidence type="ECO:0000256" key="3">
    <source>
        <dbReference type="ARBA" id="ARBA00022448"/>
    </source>
</evidence>
<feature type="transmembrane region" description="Helical" evidence="8">
    <location>
        <begin position="163"/>
        <end position="185"/>
    </location>
</feature>
<evidence type="ECO:0000256" key="5">
    <source>
        <dbReference type="ARBA" id="ARBA00022692"/>
    </source>
</evidence>
<feature type="transmembrane region" description="Helical" evidence="8">
    <location>
        <begin position="303"/>
        <end position="336"/>
    </location>
</feature>
<evidence type="ECO:0000256" key="8">
    <source>
        <dbReference type="SAM" id="Phobius"/>
    </source>
</evidence>
<dbReference type="PANTHER" id="PTHR21716">
    <property type="entry name" value="TRANSMEMBRANE PROTEIN"/>
    <property type="match status" value="1"/>
</dbReference>
<feature type="transmembrane region" description="Helical" evidence="8">
    <location>
        <begin position="206"/>
        <end position="228"/>
    </location>
</feature>
<dbReference type="Proteomes" id="UP000474777">
    <property type="component" value="Unassembled WGS sequence"/>
</dbReference>
<evidence type="ECO:0000256" key="7">
    <source>
        <dbReference type="ARBA" id="ARBA00023136"/>
    </source>
</evidence>
<organism evidence="9 10">
    <name type="scientific">Pontibacter burrus</name>
    <dbReference type="NCBI Taxonomy" id="2704466"/>
    <lineage>
        <taxon>Bacteria</taxon>
        <taxon>Pseudomonadati</taxon>
        <taxon>Bacteroidota</taxon>
        <taxon>Cytophagia</taxon>
        <taxon>Cytophagales</taxon>
        <taxon>Hymenobacteraceae</taxon>
        <taxon>Pontibacter</taxon>
    </lineage>
</organism>
<comment type="subcellular location">
    <subcellularLocation>
        <location evidence="1">Cell membrane</location>
        <topology evidence="1">Multi-pass membrane protein</topology>
    </subcellularLocation>
</comment>
<keyword evidence="4" id="KW-1003">Cell membrane</keyword>
<dbReference type="Pfam" id="PF01594">
    <property type="entry name" value="AI-2E_transport"/>
    <property type="match status" value="1"/>
</dbReference>
<dbReference type="RefSeq" id="WP_163913782.1">
    <property type="nucleotide sequence ID" value="NZ_JAAGWD010000002.1"/>
</dbReference>
<dbReference type="PANTHER" id="PTHR21716:SF53">
    <property type="entry name" value="PERMEASE PERM-RELATED"/>
    <property type="match status" value="1"/>
</dbReference>